<reference evidence="1 2" key="1">
    <citation type="submission" date="2023-08" db="EMBL/GenBank/DDBJ databases">
        <title>A Necator americanus chromosomal reference genome.</title>
        <authorList>
            <person name="Ilik V."/>
            <person name="Petrzelkova K.J."/>
            <person name="Pardy F."/>
            <person name="Fuh T."/>
            <person name="Niatou-Singa F.S."/>
            <person name="Gouil Q."/>
            <person name="Baker L."/>
            <person name="Ritchie M.E."/>
            <person name="Jex A.R."/>
            <person name="Gazzola D."/>
            <person name="Li H."/>
            <person name="Toshio Fujiwara R."/>
            <person name="Zhan B."/>
            <person name="Aroian R.V."/>
            <person name="Pafco B."/>
            <person name="Schwarz E.M."/>
        </authorList>
    </citation>
    <scope>NUCLEOTIDE SEQUENCE [LARGE SCALE GENOMIC DNA]</scope>
    <source>
        <strain evidence="1 2">Aroian</strain>
        <tissue evidence="1">Whole animal</tissue>
    </source>
</reference>
<sequence length="123" mass="14307">MARTCRCHEYKRMNIANKITCDDIAFDLRTQDQAVISRAALVEYLPGSPHQLCVSNAASTDALGNKGKAKRKHWHMRFSKLRGFKNIANHRAFDCRMWMYEFGVQSDFECVEFITTVPSFWLR</sequence>
<dbReference type="Proteomes" id="UP001303046">
    <property type="component" value="Unassembled WGS sequence"/>
</dbReference>
<name>A0ABR1ETC9_NECAM</name>
<evidence type="ECO:0000313" key="2">
    <source>
        <dbReference type="Proteomes" id="UP001303046"/>
    </source>
</evidence>
<organism evidence="1 2">
    <name type="scientific">Necator americanus</name>
    <name type="common">Human hookworm</name>
    <dbReference type="NCBI Taxonomy" id="51031"/>
    <lineage>
        <taxon>Eukaryota</taxon>
        <taxon>Metazoa</taxon>
        <taxon>Ecdysozoa</taxon>
        <taxon>Nematoda</taxon>
        <taxon>Chromadorea</taxon>
        <taxon>Rhabditida</taxon>
        <taxon>Rhabditina</taxon>
        <taxon>Rhabditomorpha</taxon>
        <taxon>Strongyloidea</taxon>
        <taxon>Ancylostomatidae</taxon>
        <taxon>Bunostominae</taxon>
        <taxon>Necator</taxon>
    </lineage>
</organism>
<proteinExistence type="predicted"/>
<accession>A0ABR1ETC9</accession>
<protein>
    <submittedName>
        <fullName evidence="1">Uncharacterized protein</fullName>
    </submittedName>
</protein>
<comment type="caution">
    <text evidence="1">The sequence shown here is derived from an EMBL/GenBank/DDBJ whole genome shotgun (WGS) entry which is preliminary data.</text>
</comment>
<evidence type="ECO:0000313" key="1">
    <source>
        <dbReference type="EMBL" id="KAK6765675.1"/>
    </source>
</evidence>
<gene>
    <name evidence="1" type="primary">Necator_chrX.g25697</name>
    <name evidence="1" type="ORF">RB195_025531</name>
</gene>
<dbReference type="EMBL" id="JAVFWL010000006">
    <property type="protein sequence ID" value="KAK6765675.1"/>
    <property type="molecule type" value="Genomic_DNA"/>
</dbReference>
<keyword evidence="2" id="KW-1185">Reference proteome</keyword>